<gene>
    <name evidence="2" type="ORF">OG563_25545</name>
</gene>
<sequence>MSNRDVVEKFYKATQSGDAAGILDALHPRFQGWVAPGMPSVTVTQAHSPEAALAGIWQPVFREYEIAPFAEEWFDAHPDTVIVTGHYRGTARATGKPVAAEFAHIWHVADEKLFALHQYTDTWHWHEALSDAA</sequence>
<feature type="domain" description="SnoaL-like" evidence="1">
    <location>
        <begin position="7"/>
        <end position="113"/>
    </location>
</feature>
<organism evidence="2 3">
    <name type="scientific">Nocardia vinacea</name>
    <dbReference type="NCBI Taxonomy" id="96468"/>
    <lineage>
        <taxon>Bacteria</taxon>
        <taxon>Bacillati</taxon>
        <taxon>Actinomycetota</taxon>
        <taxon>Actinomycetes</taxon>
        <taxon>Mycobacteriales</taxon>
        <taxon>Nocardiaceae</taxon>
        <taxon>Nocardia</taxon>
    </lineage>
</organism>
<dbReference type="Pfam" id="PF12680">
    <property type="entry name" value="SnoaL_2"/>
    <property type="match status" value="1"/>
</dbReference>
<accession>A0ABZ1YHL1</accession>
<dbReference type="InterPro" id="IPR032710">
    <property type="entry name" value="NTF2-like_dom_sf"/>
</dbReference>
<dbReference type="RefSeq" id="WP_327095912.1">
    <property type="nucleotide sequence ID" value="NZ_CP109149.1"/>
</dbReference>
<dbReference type="Gene3D" id="3.10.450.50">
    <property type="match status" value="1"/>
</dbReference>
<dbReference type="EMBL" id="CP109441">
    <property type="protein sequence ID" value="WUV42623.1"/>
    <property type="molecule type" value="Genomic_DNA"/>
</dbReference>
<protein>
    <submittedName>
        <fullName evidence="2">Nuclear transport factor 2 family protein</fullName>
    </submittedName>
</protein>
<reference evidence="2" key="1">
    <citation type="submission" date="2022-10" db="EMBL/GenBank/DDBJ databases">
        <title>The complete genomes of actinobacterial strains from the NBC collection.</title>
        <authorList>
            <person name="Joergensen T.S."/>
            <person name="Alvarez Arevalo M."/>
            <person name="Sterndorff E.B."/>
            <person name="Faurdal D."/>
            <person name="Vuksanovic O."/>
            <person name="Mourched A.-S."/>
            <person name="Charusanti P."/>
            <person name="Shaw S."/>
            <person name="Blin K."/>
            <person name="Weber T."/>
        </authorList>
    </citation>
    <scope>NUCLEOTIDE SEQUENCE</scope>
    <source>
        <strain evidence="2">NBC_01482</strain>
    </source>
</reference>
<evidence type="ECO:0000313" key="2">
    <source>
        <dbReference type="EMBL" id="WUV42623.1"/>
    </source>
</evidence>
<evidence type="ECO:0000313" key="3">
    <source>
        <dbReference type="Proteomes" id="UP001432062"/>
    </source>
</evidence>
<dbReference type="PANTHER" id="PTHR41252:SF1">
    <property type="entry name" value="BLR2505 PROTEIN"/>
    <property type="match status" value="1"/>
</dbReference>
<dbReference type="InterPro" id="IPR037401">
    <property type="entry name" value="SnoaL-like"/>
</dbReference>
<dbReference type="Proteomes" id="UP001432062">
    <property type="component" value="Chromosome"/>
</dbReference>
<keyword evidence="3" id="KW-1185">Reference proteome</keyword>
<dbReference type="SUPFAM" id="SSF54427">
    <property type="entry name" value="NTF2-like"/>
    <property type="match status" value="1"/>
</dbReference>
<dbReference type="PANTHER" id="PTHR41252">
    <property type="entry name" value="BLR2505 PROTEIN"/>
    <property type="match status" value="1"/>
</dbReference>
<evidence type="ECO:0000259" key="1">
    <source>
        <dbReference type="Pfam" id="PF12680"/>
    </source>
</evidence>
<name>A0ABZ1YHL1_9NOCA</name>
<proteinExistence type="predicted"/>